<evidence type="ECO:0000256" key="5">
    <source>
        <dbReference type="ARBA" id="ARBA00022621"/>
    </source>
</evidence>
<evidence type="ECO:0000256" key="6">
    <source>
        <dbReference type="ARBA" id="ARBA00022723"/>
    </source>
</evidence>
<dbReference type="GO" id="GO:0042744">
    <property type="term" value="P:hydrogen peroxide catabolic process"/>
    <property type="evidence" value="ECO:0007669"/>
    <property type="project" value="TreeGrafter"/>
</dbReference>
<dbReference type="GO" id="GO:0005344">
    <property type="term" value="F:oxygen carrier activity"/>
    <property type="evidence" value="ECO:0007669"/>
    <property type="project" value="UniProtKB-KW"/>
</dbReference>
<dbReference type="PANTHER" id="PTHR11442">
    <property type="entry name" value="HEMOGLOBIN FAMILY MEMBER"/>
    <property type="match status" value="1"/>
</dbReference>
<evidence type="ECO:0000256" key="7">
    <source>
        <dbReference type="ARBA" id="ARBA00023004"/>
    </source>
</evidence>
<keyword evidence="5 8" id="KW-0561">Oxygen transport</keyword>
<keyword evidence="9" id="KW-0472">Membrane</keyword>
<dbReference type="InterPro" id="IPR050056">
    <property type="entry name" value="Hemoglobin_oxygen_transport"/>
</dbReference>
<accession>A0A212DIB2</accession>
<dbReference type="EMBL" id="MKHE01000001">
    <property type="protein sequence ID" value="OWK17874.1"/>
    <property type="molecule type" value="Genomic_DNA"/>
</dbReference>
<evidence type="ECO:0000256" key="1">
    <source>
        <dbReference type="ARBA" id="ARBA00008705"/>
    </source>
</evidence>
<evidence type="ECO:0000256" key="3">
    <source>
        <dbReference type="ARBA" id="ARBA00022448"/>
    </source>
</evidence>
<keyword evidence="9" id="KW-1133">Transmembrane helix</keyword>
<dbReference type="CDD" id="cd08925">
    <property type="entry name" value="Hb-beta-like"/>
    <property type="match status" value="1"/>
</dbReference>
<dbReference type="GO" id="GO:0019825">
    <property type="term" value="F:oxygen binding"/>
    <property type="evidence" value="ECO:0007669"/>
    <property type="project" value="InterPro"/>
</dbReference>
<dbReference type="Proteomes" id="UP000242450">
    <property type="component" value="Chromosome 1"/>
</dbReference>
<protein>
    <submittedName>
        <fullName evidence="11">HBB</fullName>
    </submittedName>
</protein>
<dbReference type="InterPro" id="IPR012292">
    <property type="entry name" value="Globin/Proto"/>
</dbReference>
<keyword evidence="9" id="KW-0812">Transmembrane</keyword>
<feature type="domain" description="Globin" evidence="10">
    <location>
        <begin position="37"/>
        <end position="174"/>
    </location>
</feature>
<dbReference type="GO" id="GO:0043177">
    <property type="term" value="F:organic acid binding"/>
    <property type="evidence" value="ECO:0007669"/>
    <property type="project" value="TreeGrafter"/>
</dbReference>
<evidence type="ECO:0000259" key="10">
    <source>
        <dbReference type="PROSITE" id="PS01033"/>
    </source>
</evidence>
<dbReference type="PANTHER" id="PTHR11442:SF42">
    <property type="entry name" value="HEMOGLOBIN SUBUNIT BETA"/>
    <property type="match status" value="1"/>
</dbReference>
<comment type="subunit">
    <text evidence="2">Heterotetramer of two alpha chains and two beta chains.</text>
</comment>
<dbReference type="Pfam" id="PF00042">
    <property type="entry name" value="Globin"/>
    <property type="match status" value="1"/>
</dbReference>
<evidence type="ECO:0000256" key="9">
    <source>
        <dbReference type="SAM" id="Phobius"/>
    </source>
</evidence>
<keyword evidence="6" id="KW-0479">Metal-binding</keyword>
<dbReference type="OrthoDB" id="9886081at2759"/>
<proteinExistence type="inferred from homology"/>
<dbReference type="SUPFAM" id="SSF46458">
    <property type="entry name" value="Globin-like"/>
    <property type="match status" value="1"/>
</dbReference>
<feature type="transmembrane region" description="Helical" evidence="9">
    <location>
        <begin position="131"/>
        <end position="151"/>
    </location>
</feature>
<dbReference type="AlphaFoldDB" id="A0A212DIB2"/>
<evidence type="ECO:0000256" key="2">
    <source>
        <dbReference type="ARBA" id="ARBA00011125"/>
    </source>
</evidence>
<dbReference type="GO" id="GO:0046872">
    <property type="term" value="F:metal ion binding"/>
    <property type="evidence" value="ECO:0007669"/>
    <property type="project" value="UniProtKB-KW"/>
</dbReference>
<dbReference type="GO" id="GO:0072562">
    <property type="term" value="C:blood microparticle"/>
    <property type="evidence" value="ECO:0007669"/>
    <property type="project" value="TreeGrafter"/>
</dbReference>
<evidence type="ECO:0000256" key="4">
    <source>
        <dbReference type="ARBA" id="ARBA00022617"/>
    </source>
</evidence>
<dbReference type="InterPro" id="IPR000971">
    <property type="entry name" value="Globin"/>
</dbReference>
<dbReference type="GO" id="GO:0031720">
    <property type="term" value="F:haptoglobin binding"/>
    <property type="evidence" value="ECO:0007669"/>
    <property type="project" value="TreeGrafter"/>
</dbReference>
<keyword evidence="3 8" id="KW-0813">Transport</keyword>
<keyword evidence="4 8" id="KW-0349">Heme</keyword>
<sequence>MGRDIGGSNSPLRSIGKFFSGRQTFWLTSKLPDTMVHFTTEEKAAVASLWAKVNVEVVGGESLARLLVAYPWTQKLFESFGDLSSADDIMGNIKMKAHGKKMLDSFGEGIRHLNNLKGTFAVLSEMHCDKLRLLGCLLIIVLAYYFGKIFIPEIQAAFHKVVAGVANALAHRYH</sequence>
<dbReference type="Gene3D" id="1.10.490.10">
    <property type="entry name" value="Globins"/>
    <property type="match status" value="1"/>
</dbReference>
<dbReference type="InterPro" id="IPR009050">
    <property type="entry name" value="Globin-like_sf"/>
</dbReference>
<dbReference type="PROSITE" id="PS01033">
    <property type="entry name" value="GLOBIN"/>
    <property type="match status" value="1"/>
</dbReference>
<dbReference type="InterPro" id="IPR002337">
    <property type="entry name" value="Hemoglobin_b"/>
</dbReference>
<evidence type="ECO:0000313" key="11">
    <source>
        <dbReference type="EMBL" id="OWK17874.1"/>
    </source>
</evidence>
<evidence type="ECO:0000313" key="12">
    <source>
        <dbReference type="Proteomes" id="UP000242450"/>
    </source>
</evidence>
<keyword evidence="7" id="KW-0408">Iron</keyword>
<gene>
    <name evidence="11" type="ORF">Celaphus_00009166</name>
</gene>
<comment type="similarity">
    <text evidence="1 8">Belongs to the globin family.</text>
</comment>
<organism evidence="11 12">
    <name type="scientific">Cervus elaphus hippelaphus</name>
    <name type="common">European red deer</name>
    <dbReference type="NCBI Taxonomy" id="46360"/>
    <lineage>
        <taxon>Eukaryota</taxon>
        <taxon>Metazoa</taxon>
        <taxon>Chordata</taxon>
        <taxon>Craniata</taxon>
        <taxon>Vertebrata</taxon>
        <taxon>Euteleostomi</taxon>
        <taxon>Mammalia</taxon>
        <taxon>Eutheria</taxon>
        <taxon>Laurasiatheria</taxon>
        <taxon>Artiodactyla</taxon>
        <taxon>Ruminantia</taxon>
        <taxon>Pecora</taxon>
        <taxon>Cervidae</taxon>
        <taxon>Cervinae</taxon>
        <taxon>Cervus</taxon>
    </lineage>
</organism>
<comment type="caution">
    <text evidence="11">The sequence shown here is derived from an EMBL/GenBank/DDBJ whole genome shotgun (WGS) entry which is preliminary data.</text>
</comment>
<dbReference type="GO" id="GO:0005833">
    <property type="term" value="C:hemoglobin complex"/>
    <property type="evidence" value="ECO:0007669"/>
    <property type="project" value="InterPro"/>
</dbReference>
<reference evidence="11 12" key="1">
    <citation type="journal article" date="2018" name="Mol. Genet. Genomics">
        <title>The red deer Cervus elaphus genome CerEla1.0: sequencing, annotating, genes, and chromosomes.</title>
        <authorList>
            <person name="Bana N.A."/>
            <person name="Nyiri A."/>
            <person name="Nagy J."/>
            <person name="Frank K."/>
            <person name="Nagy T."/>
            <person name="Steger V."/>
            <person name="Schiller M."/>
            <person name="Lakatos P."/>
            <person name="Sugar L."/>
            <person name="Horn P."/>
            <person name="Barta E."/>
            <person name="Orosz L."/>
        </authorList>
    </citation>
    <scope>NUCLEOTIDE SEQUENCE [LARGE SCALE GENOMIC DNA]</scope>
    <source>
        <strain evidence="11">Hungarian</strain>
    </source>
</reference>
<name>A0A212DIB2_CEREH</name>
<dbReference type="GO" id="GO:0031838">
    <property type="term" value="C:haptoglobin-hemoglobin complex"/>
    <property type="evidence" value="ECO:0007669"/>
    <property type="project" value="TreeGrafter"/>
</dbReference>
<keyword evidence="12" id="KW-1185">Reference proteome</keyword>
<dbReference type="GO" id="GO:0004601">
    <property type="term" value="F:peroxidase activity"/>
    <property type="evidence" value="ECO:0007669"/>
    <property type="project" value="TreeGrafter"/>
</dbReference>
<dbReference type="PRINTS" id="PR00814">
    <property type="entry name" value="BETAHAEM"/>
</dbReference>
<dbReference type="GO" id="GO:0020037">
    <property type="term" value="F:heme binding"/>
    <property type="evidence" value="ECO:0007669"/>
    <property type="project" value="InterPro"/>
</dbReference>
<evidence type="ECO:0000256" key="8">
    <source>
        <dbReference type="RuleBase" id="RU000356"/>
    </source>
</evidence>
<dbReference type="GO" id="GO:0031721">
    <property type="term" value="F:hemoglobin alpha binding"/>
    <property type="evidence" value="ECO:0007669"/>
    <property type="project" value="TreeGrafter"/>
</dbReference>